<evidence type="ECO:0000256" key="2">
    <source>
        <dbReference type="ARBA" id="ARBA00022475"/>
    </source>
</evidence>
<feature type="region of interest" description="Disordered" evidence="7">
    <location>
        <begin position="1"/>
        <end position="33"/>
    </location>
</feature>
<proteinExistence type="predicted"/>
<keyword evidence="3" id="KW-0812">Transmembrane</keyword>
<accession>A0AB39YGQ1</accession>
<dbReference type="Gene3D" id="1.20.144.10">
    <property type="entry name" value="Phosphatidic acid phosphatase type 2/haloperoxidase"/>
    <property type="match status" value="1"/>
</dbReference>
<reference evidence="9" key="1">
    <citation type="submission" date="2024-08" db="EMBL/GenBank/DDBJ databases">
        <authorList>
            <person name="Yu S.T."/>
        </authorList>
    </citation>
    <scope>NUCLEOTIDE SEQUENCE</scope>
    <source>
        <strain evidence="9">R33</strain>
    </source>
</reference>
<dbReference type="InterPro" id="IPR036938">
    <property type="entry name" value="PAP2/HPO_sf"/>
</dbReference>
<dbReference type="GO" id="GO:0016787">
    <property type="term" value="F:hydrolase activity"/>
    <property type="evidence" value="ECO:0007669"/>
    <property type="project" value="UniProtKB-KW"/>
</dbReference>
<sequence length="142" mass="14632">MHAPLLHPQRPAQPGRASPGHLNDAYHASPWPAPMQELRPLSPALQRRQAMRSGANHNSRGMALARAARSSFPSGHAAAAVAFAAAAPSWPLAAAACAVPTLLVGLERIHAGAHHPSDVAAGTVIGLASAALVRAAPRLERV</sequence>
<feature type="domain" description="Phosphatidic acid phosphatase type 2/haloperoxidase" evidence="8">
    <location>
        <begin position="35"/>
        <end position="135"/>
    </location>
</feature>
<evidence type="ECO:0000256" key="3">
    <source>
        <dbReference type="ARBA" id="ARBA00022692"/>
    </source>
</evidence>
<dbReference type="SUPFAM" id="SSF48317">
    <property type="entry name" value="Acid phosphatase/Vanadium-dependent haloperoxidase"/>
    <property type="match status" value="1"/>
</dbReference>
<keyword evidence="4" id="KW-0378">Hydrolase</keyword>
<dbReference type="Pfam" id="PF01569">
    <property type="entry name" value="PAP2"/>
    <property type="match status" value="1"/>
</dbReference>
<evidence type="ECO:0000256" key="6">
    <source>
        <dbReference type="ARBA" id="ARBA00023136"/>
    </source>
</evidence>
<keyword evidence="2" id="KW-1003">Cell membrane</keyword>
<comment type="subcellular location">
    <subcellularLocation>
        <location evidence="1">Cell membrane</location>
        <topology evidence="1">Multi-pass membrane protein</topology>
    </subcellularLocation>
</comment>
<dbReference type="InterPro" id="IPR000326">
    <property type="entry name" value="PAP2/HPO"/>
</dbReference>
<keyword evidence="5" id="KW-1133">Transmembrane helix</keyword>
<evidence type="ECO:0000256" key="4">
    <source>
        <dbReference type="ARBA" id="ARBA00022801"/>
    </source>
</evidence>
<dbReference type="GO" id="GO:0005886">
    <property type="term" value="C:plasma membrane"/>
    <property type="evidence" value="ECO:0007669"/>
    <property type="project" value="UniProtKB-SubCell"/>
</dbReference>
<keyword evidence="6" id="KW-0472">Membrane</keyword>
<gene>
    <name evidence="9" type="ORF">AB5J51_38465</name>
</gene>
<evidence type="ECO:0000313" key="9">
    <source>
        <dbReference type="EMBL" id="XDV69163.1"/>
    </source>
</evidence>
<dbReference type="CDD" id="cd01610">
    <property type="entry name" value="PAP2_like"/>
    <property type="match status" value="1"/>
</dbReference>
<evidence type="ECO:0000256" key="5">
    <source>
        <dbReference type="ARBA" id="ARBA00022989"/>
    </source>
</evidence>
<dbReference type="AlphaFoldDB" id="A0AB39YGQ1"/>
<dbReference type="EMBL" id="CP165727">
    <property type="protein sequence ID" value="XDV69163.1"/>
    <property type="molecule type" value="Genomic_DNA"/>
</dbReference>
<evidence type="ECO:0000259" key="8">
    <source>
        <dbReference type="Pfam" id="PF01569"/>
    </source>
</evidence>
<evidence type="ECO:0000256" key="7">
    <source>
        <dbReference type="SAM" id="MobiDB-lite"/>
    </source>
</evidence>
<evidence type="ECO:0000256" key="1">
    <source>
        <dbReference type="ARBA" id="ARBA00004651"/>
    </source>
</evidence>
<dbReference type="PANTHER" id="PTHR14969">
    <property type="entry name" value="SPHINGOSINE-1-PHOSPHATE PHOSPHOHYDROLASE"/>
    <property type="match status" value="1"/>
</dbReference>
<organism evidence="9">
    <name type="scientific">Streptomyces sp. R33</name>
    <dbReference type="NCBI Taxonomy" id="3238629"/>
    <lineage>
        <taxon>Bacteria</taxon>
        <taxon>Bacillati</taxon>
        <taxon>Actinomycetota</taxon>
        <taxon>Actinomycetes</taxon>
        <taxon>Kitasatosporales</taxon>
        <taxon>Streptomycetaceae</taxon>
        <taxon>Streptomyces</taxon>
    </lineage>
</organism>
<name>A0AB39YGQ1_9ACTN</name>
<dbReference type="PANTHER" id="PTHR14969:SF62">
    <property type="entry name" value="DECAPRENYLPHOSPHORYL-5-PHOSPHORIBOSE PHOSPHATASE RV3807C-RELATED"/>
    <property type="match status" value="1"/>
</dbReference>
<protein>
    <submittedName>
        <fullName evidence="9">Phosphatase PAP2 family protein</fullName>
    </submittedName>
</protein>
<dbReference type="RefSeq" id="WP_369780388.1">
    <property type="nucleotide sequence ID" value="NZ_CP165727.1"/>
</dbReference>